<dbReference type="PROSITE" id="PS51791">
    <property type="entry name" value="HSAC2"/>
    <property type="match status" value="1"/>
</dbReference>
<dbReference type="RefSeq" id="XP_015598646.1">
    <property type="nucleotide sequence ID" value="XM_015743160.2"/>
</dbReference>
<dbReference type="InterPro" id="IPR034753">
    <property type="entry name" value="hSac2"/>
</dbReference>
<dbReference type="PANTHER" id="PTHR31108">
    <property type="entry name" value="TUMOR PROTEIN P63-REGULATED GENE 1-LIKE PROTEIN"/>
    <property type="match status" value="1"/>
</dbReference>
<proteinExistence type="inferred from homology"/>
<dbReference type="GeneID" id="107269383"/>
<evidence type="ECO:0000256" key="2">
    <source>
        <dbReference type="SAM" id="MobiDB-lite"/>
    </source>
</evidence>
<feature type="compositionally biased region" description="Polar residues" evidence="2">
    <location>
        <begin position="31"/>
        <end position="46"/>
    </location>
</feature>
<dbReference type="InterPro" id="IPR022158">
    <property type="entry name" value="Inositol_phosphatase"/>
</dbReference>
<name>A0AAJ7FM51_CEPCN</name>
<feature type="region of interest" description="Disordered" evidence="2">
    <location>
        <begin position="24"/>
        <end position="46"/>
    </location>
</feature>
<dbReference type="AlphaFoldDB" id="A0AAJ7FM51"/>
<evidence type="ECO:0000313" key="5">
    <source>
        <dbReference type="RefSeq" id="XP_015598646.1"/>
    </source>
</evidence>
<reference evidence="5" key="1">
    <citation type="submission" date="2025-08" db="UniProtKB">
        <authorList>
            <consortium name="RefSeq"/>
        </authorList>
    </citation>
    <scope>IDENTIFICATION</scope>
</reference>
<sequence length="263" mass="29950">MDETSLDEGPGINFERATLEIAKDVEVPDGNQPSESSTPAPRQTTARNLPSIPFKRIDAQSFFSDRNEVVDRALKDCCTDLIKDYDSDVVGSWLLTEISLWDTEKERLVLLTKNALYSVKYDFISLKILEYNRVLLSVIDTLISGQLVYPPKSLIPDRNATGLRLMWNRGEPLSLDKKWNPFARNIPWLTYTSHPLFWHKGNDTEKSRFDVEDLHANIVNLLPEECQVLTGSSIILENYLGLGALFHNRNSLGFFKIRGKVSF</sequence>
<evidence type="ECO:0000259" key="3">
    <source>
        <dbReference type="PROSITE" id="PS51791"/>
    </source>
</evidence>
<dbReference type="Pfam" id="PF12456">
    <property type="entry name" value="hSac2"/>
    <property type="match status" value="1"/>
</dbReference>
<dbReference type="Proteomes" id="UP000694920">
    <property type="component" value="Unplaced"/>
</dbReference>
<feature type="domain" description="HSac2" evidence="3">
    <location>
        <begin position="64"/>
        <end position="235"/>
    </location>
</feature>
<keyword evidence="4" id="KW-1185">Reference proteome</keyword>
<dbReference type="PANTHER" id="PTHR31108:SF1">
    <property type="entry name" value="HSAC2 DOMAIN-CONTAINING PROTEIN"/>
    <property type="match status" value="1"/>
</dbReference>
<dbReference type="InterPro" id="IPR040242">
    <property type="entry name" value="TPRG1-like"/>
</dbReference>
<evidence type="ECO:0000313" key="4">
    <source>
        <dbReference type="Proteomes" id="UP000694920"/>
    </source>
</evidence>
<gene>
    <name evidence="5" type="primary">LOC107269383</name>
</gene>
<protein>
    <submittedName>
        <fullName evidence="5">Tumor protein p63-regulated gene 1-like protein isoform X2</fullName>
    </submittedName>
</protein>
<comment type="similarity">
    <text evidence="1">Belongs to the TPRG1 family.</text>
</comment>
<organism evidence="4 5">
    <name type="scientific">Cephus cinctus</name>
    <name type="common">Wheat stem sawfly</name>
    <dbReference type="NCBI Taxonomy" id="211228"/>
    <lineage>
        <taxon>Eukaryota</taxon>
        <taxon>Metazoa</taxon>
        <taxon>Ecdysozoa</taxon>
        <taxon>Arthropoda</taxon>
        <taxon>Hexapoda</taxon>
        <taxon>Insecta</taxon>
        <taxon>Pterygota</taxon>
        <taxon>Neoptera</taxon>
        <taxon>Endopterygota</taxon>
        <taxon>Hymenoptera</taxon>
        <taxon>Cephoidea</taxon>
        <taxon>Cephidae</taxon>
        <taxon>Cephus</taxon>
    </lineage>
</organism>
<accession>A0AAJ7FM51</accession>
<dbReference type="GO" id="GO:0005737">
    <property type="term" value="C:cytoplasm"/>
    <property type="evidence" value="ECO:0007669"/>
    <property type="project" value="TreeGrafter"/>
</dbReference>
<evidence type="ECO:0000256" key="1">
    <source>
        <dbReference type="ARBA" id="ARBA00009163"/>
    </source>
</evidence>